<feature type="transmembrane region" description="Helical" evidence="1">
    <location>
        <begin position="41"/>
        <end position="62"/>
    </location>
</feature>
<keyword evidence="3" id="KW-1185">Reference proteome</keyword>
<organism evidence="2 3">
    <name type="scientific">Rhizocola hellebori</name>
    <dbReference type="NCBI Taxonomy" id="1392758"/>
    <lineage>
        <taxon>Bacteria</taxon>
        <taxon>Bacillati</taxon>
        <taxon>Actinomycetota</taxon>
        <taxon>Actinomycetes</taxon>
        <taxon>Micromonosporales</taxon>
        <taxon>Micromonosporaceae</taxon>
        <taxon>Rhizocola</taxon>
    </lineage>
</organism>
<reference evidence="2" key="1">
    <citation type="submission" date="2021-01" db="EMBL/GenBank/DDBJ databases">
        <title>Whole genome shotgun sequence of Rhizocola hellebori NBRC 109834.</title>
        <authorList>
            <person name="Komaki H."/>
            <person name="Tamura T."/>
        </authorList>
    </citation>
    <scope>NUCLEOTIDE SEQUENCE</scope>
    <source>
        <strain evidence="2">NBRC 109834</strain>
    </source>
</reference>
<keyword evidence="1" id="KW-1133">Transmembrane helix</keyword>
<protein>
    <submittedName>
        <fullName evidence="2">Uncharacterized protein</fullName>
    </submittedName>
</protein>
<name>A0A8J3VK66_9ACTN</name>
<sequence>MMMRRIYVAIVGLLLASGALQFYFAAIGAFSRPQTDDSFALHVMNGRIFALLALVATLAAALARAPGRLIGLTALTLGLTIVQTLIVVLGNVIGGSTEQQTTGVSLAIIGLHALNGLAILGVASRVLMRARAHATIAPAATAEPAR</sequence>
<dbReference type="InterPro" id="IPR046192">
    <property type="entry name" value="DUF6220"/>
</dbReference>
<dbReference type="Proteomes" id="UP000612899">
    <property type="component" value="Unassembled WGS sequence"/>
</dbReference>
<evidence type="ECO:0000256" key="1">
    <source>
        <dbReference type="SAM" id="Phobius"/>
    </source>
</evidence>
<dbReference type="Pfam" id="PF19728">
    <property type="entry name" value="DUF6220"/>
    <property type="match status" value="1"/>
</dbReference>
<feature type="transmembrane region" description="Helical" evidence="1">
    <location>
        <begin position="104"/>
        <end position="123"/>
    </location>
</feature>
<dbReference type="RefSeq" id="WP_203913167.1">
    <property type="nucleotide sequence ID" value="NZ_BONY01000068.1"/>
</dbReference>
<dbReference type="AlphaFoldDB" id="A0A8J3VK66"/>
<keyword evidence="1" id="KW-0812">Transmembrane</keyword>
<comment type="caution">
    <text evidence="2">The sequence shown here is derived from an EMBL/GenBank/DDBJ whole genome shotgun (WGS) entry which is preliminary data.</text>
</comment>
<evidence type="ECO:0000313" key="2">
    <source>
        <dbReference type="EMBL" id="GIH09430.1"/>
    </source>
</evidence>
<accession>A0A8J3VK66</accession>
<proteinExistence type="predicted"/>
<feature type="transmembrane region" description="Helical" evidence="1">
    <location>
        <begin position="69"/>
        <end position="92"/>
    </location>
</feature>
<dbReference type="EMBL" id="BONY01000068">
    <property type="protein sequence ID" value="GIH09430.1"/>
    <property type="molecule type" value="Genomic_DNA"/>
</dbReference>
<evidence type="ECO:0000313" key="3">
    <source>
        <dbReference type="Proteomes" id="UP000612899"/>
    </source>
</evidence>
<keyword evidence="1" id="KW-0472">Membrane</keyword>
<gene>
    <name evidence="2" type="ORF">Rhe02_74970</name>
</gene>